<gene>
    <name evidence="1" type="ORF">BDW02DRAFT_463480</name>
</gene>
<reference evidence="1" key="1">
    <citation type="submission" date="2020-01" db="EMBL/GenBank/DDBJ databases">
        <authorList>
            <consortium name="DOE Joint Genome Institute"/>
            <person name="Haridas S."/>
            <person name="Albert R."/>
            <person name="Binder M."/>
            <person name="Bloem J."/>
            <person name="Labutti K."/>
            <person name="Salamov A."/>
            <person name="Andreopoulos B."/>
            <person name="Baker S.E."/>
            <person name="Barry K."/>
            <person name="Bills G."/>
            <person name="Bluhm B.H."/>
            <person name="Cannon C."/>
            <person name="Castanera R."/>
            <person name="Culley D.E."/>
            <person name="Daum C."/>
            <person name="Ezra D."/>
            <person name="Gonzalez J.B."/>
            <person name="Henrissat B."/>
            <person name="Kuo A."/>
            <person name="Liang C."/>
            <person name="Lipzen A."/>
            <person name="Lutzoni F."/>
            <person name="Magnuson J."/>
            <person name="Mondo S."/>
            <person name="Nolan M."/>
            <person name="Ohm R."/>
            <person name="Pangilinan J."/>
            <person name="Park H.-J."/>
            <person name="Ramirez L."/>
            <person name="Alfaro M."/>
            <person name="Sun H."/>
            <person name="Tritt A."/>
            <person name="Yoshinaga Y."/>
            <person name="Zwiers L.-H."/>
            <person name="Turgeon B.G."/>
            <person name="Goodwin S.B."/>
            <person name="Spatafora J.W."/>
            <person name="Crous P.W."/>
            <person name="Grigoriev I.V."/>
        </authorList>
    </citation>
    <scope>NUCLEOTIDE SEQUENCE</scope>
    <source>
        <strain evidence="1">P77</strain>
    </source>
</reference>
<accession>A0A6A5JWA4</accession>
<evidence type="ECO:0008006" key="3">
    <source>
        <dbReference type="Google" id="ProtNLM"/>
    </source>
</evidence>
<keyword evidence="2" id="KW-1185">Reference proteome</keyword>
<dbReference type="SUPFAM" id="SSF50630">
    <property type="entry name" value="Acid proteases"/>
    <property type="match status" value="1"/>
</dbReference>
<evidence type="ECO:0000313" key="2">
    <source>
        <dbReference type="Proteomes" id="UP000800040"/>
    </source>
</evidence>
<dbReference type="Gene3D" id="2.40.70.10">
    <property type="entry name" value="Acid Proteases"/>
    <property type="match status" value="1"/>
</dbReference>
<protein>
    <recommendedName>
        <fullName evidence="3">Peptidase A2 domain-containing protein</fullName>
    </recommendedName>
</protein>
<sequence>TTLVDTGASACFVNAAWIKQHRYITYKVSKPIRLALADSEEVARLTHAADLTVKHGDHISTVLCYVTNLGKYDVILGMNWL</sequence>
<organism evidence="1 2">
    <name type="scientific">Decorospora gaudefroyi</name>
    <dbReference type="NCBI Taxonomy" id="184978"/>
    <lineage>
        <taxon>Eukaryota</taxon>
        <taxon>Fungi</taxon>
        <taxon>Dikarya</taxon>
        <taxon>Ascomycota</taxon>
        <taxon>Pezizomycotina</taxon>
        <taxon>Dothideomycetes</taxon>
        <taxon>Pleosporomycetidae</taxon>
        <taxon>Pleosporales</taxon>
        <taxon>Pleosporineae</taxon>
        <taxon>Pleosporaceae</taxon>
        <taxon>Decorospora</taxon>
    </lineage>
</organism>
<feature type="non-terminal residue" evidence="1">
    <location>
        <position position="1"/>
    </location>
</feature>
<proteinExistence type="predicted"/>
<evidence type="ECO:0000313" key="1">
    <source>
        <dbReference type="EMBL" id="KAF1828051.1"/>
    </source>
</evidence>
<dbReference type="EMBL" id="ML975733">
    <property type="protein sequence ID" value="KAF1828051.1"/>
    <property type="molecule type" value="Genomic_DNA"/>
</dbReference>
<dbReference type="AlphaFoldDB" id="A0A6A5JWA4"/>
<dbReference type="Proteomes" id="UP000800040">
    <property type="component" value="Unassembled WGS sequence"/>
</dbReference>
<dbReference type="OrthoDB" id="3937069at2759"/>
<dbReference type="CDD" id="cd00303">
    <property type="entry name" value="retropepsin_like"/>
    <property type="match status" value="1"/>
</dbReference>
<dbReference type="InterPro" id="IPR021109">
    <property type="entry name" value="Peptidase_aspartic_dom_sf"/>
</dbReference>
<feature type="non-terminal residue" evidence="1">
    <location>
        <position position="81"/>
    </location>
</feature>
<dbReference type="Pfam" id="PF13975">
    <property type="entry name" value="gag-asp_proteas"/>
    <property type="match status" value="1"/>
</dbReference>
<name>A0A6A5JWA4_9PLEO</name>